<dbReference type="Pfam" id="PF04184">
    <property type="entry name" value="ST7"/>
    <property type="match status" value="1"/>
</dbReference>
<reference evidence="8 9" key="1">
    <citation type="journal article" date="2019" name="PLoS Pathog.">
        <title>Genome sequence of the bovine parasite Schistosoma bovis Tanzania.</title>
        <authorList>
            <person name="Oey H."/>
            <person name="Zakrzewski M."/>
            <person name="Gobert G."/>
            <person name="Gravermann K."/>
            <person name="Stoye J."/>
            <person name="Jones M."/>
            <person name="Mcmanus D."/>
            <person name="Krause L."/>
        </authorList>
    </citation>
    <scope>NUCLEOTIDE SEQUENCE [LARGE SCALE GENOMIC DNA]</scope>
    <source>
        <strain evidence="8 9">TAN1997</strain>
    </source>
</reference>
<keyword evidence="9" id="KW-1185">Reference proteome</keyword>
<dbReference type="PANTHER" id="PTHR12745">
    <property type="entry name" value="SUPPRESSION OF TUMORIGENICITY 7"/>
    <property type="match status" value="1"/>
</dbReference>
<evidence type="ECO:0000313" key="8">
    <source>
        <dbReference type="EMBL" id="RTG85132.1"/>
    </source>
</evidence>
<dbReference type="InterPro" id="IPR011990">
    <property type="entry name" value="TPR-like_helical_dom_sf"/>
</dbReference>
<dbReference type="Proteomes" id="UP000290809">
    <property type="component" value="Unassembled WGS sequence"/>
</dbReference>
<sequence>MNLSAQDHQTFFTCEADGGKPEYESMLFFSTKVFQVMQLSWRERNHEERIKKTKEALAKNPECATAMILLAEEECSYIVDVEKVYKQAYKVAETNLRRSQQLQNHSPAHESMYRRDIHAFVFIRRRLAMCARKLGKLKEAIKMMKDLIKEYPNLNLFNIHENLIECYLAAQQYADAQAFLAKYDDINYPKSATICYTAALLKARQVSEKFSPDLASRRGLNAAELSAVEAIHRAVEFNPHVPKYLLEMKPLILPTEHILKRGDSEAIAYAFFHLAHWKAVEGAINLLYCFHTLSVYPKKDVPFFILFIAALCSLTAILTCLTHVYPEQMGSLSSKTLNWFFSPINYLLERLEGLLLLLAPTSARKLLT</sequence>
<dbReference type="Gene3D" id="1.25.40.10">
    <property type="entry name" value="Tetratricopeptide repeat domain"/>
    <property type="match status" value="1"/>
</dbReference>
<evidence type="ECO:0000256" key="1">
    <source>
        <dbReference type="ARBA" id="ARBA00004141"/>
    </source>
</evidence>
<evidence type="ECO:0000313" key="9">
    <source>
        <dbReference type="Proteomes" id="UP000290809"/>
    </source>
</evidence>
<comment type="caution">
    <text evidence="8">The sequence shown here is derived from an EMBL/GenBank/DDBJ whole genome shotgun (WGS) entry which is preliminary data.</text>
</comment>
<evidence type="ECO:0000256" key="2">
    <source>
        <dbReference type="ARBA" id="ARBA00009751"/>
    </source>
</evidence>
<comment type="subcellular location">
    <subcellularLocation>
        <location evidence="1">Membrane</location>
        <topology evidence="1">Multi-pass membrane protein</topology>
    </subcellularLocation>
</comment>
<evidence type="ECO:0000256" key="3">
    <source>
        <dbReference type="ARBA" id="ARBA00022692"/>
    </source>
</evidence>
<accession>A0A430QBQ7</accession>
<feature type="transmembrane region" description="Helical" evidence="7">
    <location>
        <begin position="303"/>
        <end position="325"/>
    </location>
</feature>
<dbReference type="InterPro" id="IPR007311">
    <property type="entry name" value="ST7"/>
</dbReference>
<protein>
    <recommendedName>
        <fullName evidence="6">Protein ST7 homolog</fullName>
    </recommendedName>
</protein>
<dbReference type="AlphaFoldDB" id="A0A430QBQ7"/>
<dbReference type="PANTHER" id="PTHR12745:SF6">
    <property type="entry name" value="PROTEIN ST7 HOMOLOG"/>
    <property type="match status" value="1"/>
</dbReference>
<comment type="similarity">
    <text evidence="2">Belongs to the ST7 family.</text>
</comment>
<dbReference type="STRING" id="6184.A0A430QBQ7"/>
<organism evidence="8 9">
    <name type="scientific">Schistosoma bovis</name>
    <name type="common">Blood fluke</name>
    <dbReference type="NCBI Taxonomy" id="6184"/>
    <lineage>
        <taxon>Eukaryota</taxon>
        <taxon>Metazoa</taxon>
        <taxon>Spiralia</taxon>
        <taxon>Lophotrochozoa</taxon>
        <taxon>Platyhelminthes</taxon>
        <taxon>Trematoda</taxon>
        <taxon>Digenea</taxon>
        <taxon>Strigeidida</taxon>
        <taxon>Schistosomatoidea</taxon>
        <taxon>Schistosomatidae</taxon>
        <taxon>Schistosoma</taxon>
    </lineage>
</organism>
<dbReference type="EMBL" id="QMKO01002031">
    <property type="protein sequence ID" value="RTG85132.1"/>
    <property type="molecule type" value="Genomic_DNA"/>
</dbReference>
<proteinExistence type="inferred from homology"/>
<name>A0A430QBQ7_SCHBO</name>
<gene>
    <name evidence="8" type="ORF">DC041_0011657</name>
</gene>
<evidence type="ECO:0000256" key="7">
    <source>
        <dbReference type="SAM" id="Phobius"/>
    </source>
</evidence>
<dbReference type="SUPFAM" id="SSF48452">
    <property type="entry name" value="TPR-like"/>
    <property type="match status" value="1"/>
</dbReference>
<keyword evidence="3 7" id="KW-0812">Transmembrane</keyword>
<dbReference type="GO" id="GO:0016020">
    <property type="term" value="C:membrane"/>
    <property type="evidence" value="ECO:0007669"/>
    <property type="project" value="UniProtKB-SubCell"/>
</dbReference>
<dbReference type="CDD" id="cd11557">
    <property type="entry name" value="ST7"/>
    <property type="match status" value="1"/>
</dbReference>
<evidence type="ECO:0000256" key="6">
    <source>
        <dbReference type="ARBA" id="ARBA00040270"/>
    </source>
</evidence>
<keyword evidence="5 7" id="KW-0472">Membrane</keyword>
<evidence type="ECO:0000256" key="5">
    <source>
        <dbReference type="ARBA" id="ARBA00023136"/>
    </source>
</evidence>
<evidence type="ECO:0000256" key="4">
    <source>
        <dbReference type="ARBA" id="ARBA00022989"/>
    </source>
</evidence>
<keyword evidence="4 7" id="KW-1133">Transmembrane helix</keyword>